<keyword evidence="3" id="KW-0238">DNA-binding</keyword>
<name>A0A1C7NZW4_9HYPH</name>
<dbReference type="PATRIC" id="fig|1612624.7.peg.4897"/>
<evidence type="ECO:0000256" key="4">
    <source>
        <dbReference type="ARBA" id="ARBA00023163"/>
    </source>
</evidence>
<dbReference type="STRING" id="1612624.ADU59_14905"/>
<gene>
    <name evidence="6" type="ORF">ADU59_14905</name>
</gene>
<protein>
    <submittedName>
        <fullName evidence="6">LysR family transcriptional regulator</fullName>
    </submittedName>
</protein>
<feature type="domain" description="HTH lysR-type" evidence="5">
    <location>
        <begin position="7"/>
        <end position="64"/>
    </location>
</feature>
<evidence type="ECO:0000256" key="2">
    <source>
        <dbReference type="ARBA" id="ARBA00023015"/>
    </source>
</evidence>
<dbReference type="EMBL" id="LGLV01000009">
    <property type="protein sequence ID" value="OBZ94490.1"/>
    <property type="molecule type" value="Genomic_DNA"/>
</dbReference>
<dbReference type="PROSITE" id="PS50931">
    <property type="entry name" value="HTH_LYSR"/>
    <property type="match status" value="2"/>
</dbReference>
<reference evidence="6 7" key="1">
    <citation type="journal article" date="2016" name="Syst. Appl. Microbiol.">
        <title>Pararhizobium polonicum sp. nov. isolated from tumors on stone fruit rootstocks.</title>
        <authorList>
            <person name="Pulawska J."/>
            <person name="Kuzmanovic N."/>
            <person name="Willems A."/>
            <person name="Pothier J.F."/>
        </authorList>
    </citation>
    <scope>NUCLEOTIDE SEQUENCE [LARGE SCALE GENOMIC DNA]</scope>
    <source>
        <strain evidence="6 7">F5.1</strain>
    </source>
</reference>
<dbReference type="GO" id="GO:0003700">
    <property type="term" value="F:DNA-binding transcription factor activity"/>
    <property type="evidence" value="ECO:0007669"/>
    <property type="project" value="InterPro"/>
</dbReference>
<dbReference type="PANTHER" id="PTHR30126:SF98">
    <property type="entry name" value="HTH-TYPE TRANSCRIPTIONAL ACTIVATOR BAUR"/>
    <property type="match status" value="1"/>
</dbReference>
<proteinExistence type="inferred from homology"/>
<dbReference type="Gene3D" id="3.40.190.290">
    <property type="match status" value="1"/>
</dbReference>
<dbReference type="Proteomes" id="UP000093111">
    <property type="component" value="Unassembled WGS sequence"/>
</dbReference>
<dbReference type="Pfam" id="PF03466">
    <property type="entry name" value="LysR_substrate"/>
    <property type="match status" value="1"/>
</dbReference>
<keyword evidence="4" id="KW-0804">Transcription</keyword>
<dbReference type="InterPro" id="IPR000847">
    <property type="entry name" value="LysR_HTH_N"/>
</dbReference>
<dbReference type="PRINTS" id="PR00039">
    <property type="entry name" value="HTHLYSR"/>
</dbReference>
<organism evidence="6 7">
    <name type="scientific">Pararhizobium polonicum</name>
    <dbReference type="NCBI Taxonomy" id="1612624"/>
    <lineage>
        <taxon>Bacteria</taxon>
        <taxon>Pseudomonadati</taxon>
        <taxon>Pseudomonadota</taxon>
        <taxon>Alphaproteobacteria</taxon>
        <taxon>Hyphomicrobiales</taxon>
        <taxon>Rhizobiaceae</taxon>
        <taxon>Rhizobium/Agrobacterium group</taxon>
        <taxon>Pararhizobium</taxon>
    </lineage>
</organism>
<dbReference type="InterPro" id="IPR036390">
    <property type="entry name" value="WH_DNA-bd_sf"/>
</dbReference>
<evidence type="ECO:0000313" key="7">
    <source>
        <dbReference type="Proteomes" id="UP000093111"/>
    </source>
</evidence>
<dbReference type="Pfam" id="PF00126">
    <property type="entry name" value="HTH_1"/>
    <property type="match status" value="2"/>
</dbReference>
<evidence type="ECO:0000313" key="6">
    <source>
        <dbReference type="EMBL" id="OBZ94490.1"/>
    </source>
</evidence>
<keyword evidence="7" id="KW-1185">Reference proteome</keyword>
<sequence length="416" mass="45897">MNMDRELNLRHLEAVAVAGRLGSISRASQTMNLSQPALTQAVAKIEAQLGHLLFDRQPSGVTATEAGGLIMARIERALAYVARGGQSVRRGARLPPLPHIERRITFGQLRALIAVDQAGSFALASKRTGLSEPALHRASRDLEQLLGVPLLVRQGRTVQPTASAAVLLRFARLAQSELEAGYDELEALRSEGAGRVTVGTMPLARAILLPQALARFARAYPMASVNVIEGPYVELLASLREGEMDLLIGAMRDPPPVKDIAQEPLFIDDPVIVGRAGHPLLAEPEFAFPRLLDFPWVIAASGAPVRHRWEEMFTDHGLEPPRLRIECGSVLVVRGLMLEDDWLTLMSRDQFLFERRAGLLDEIAGTGPSLRRQIGFTVRNDWRPTQLQTAFLDTFRAVCMEWTSGKAMERQPFRYA</sequence>
<dbReference type="SUPFAM" id="SSF53850">
    <property type="entry name" value="Periplasmic binding protein-like II"/>
    <property type="match status" value="1"/>
</dbReference>
<dbReference type="AlphaFoldDB" id="A0A1C7NZW4"/>
<dbReference type="GO" id="GO:0000976">
    <property type="term" value="F:transcription cis-regulatory region binding"/>
    <property type="evidence" value="ECO:0007669"/>
    <property type="project" value="TreeGrafter"/>
</dbReference>
<feature type="domain" description="HTH lysR-type" evidence="5">
    <location>
        <begin position="104"/>
        <end position="161"/>
    </location>
</feature>
<keyword evidence="2" id="KW-0805">Transcription regulation</keyword>
<dbReference type="InterPro" id="IPR005119">
    <property type="entry name" value="LysR_subst-bd"/>
</dbReference>
<comment type="similarity">
    <text evidence="1">Belongs to the LysR transcriptional regulatory family.</text>
</comment>
<evidence type="ECO:0000256" key="1">
    <source>
        <dbReference type="ARBA" id="ARBA00009437"/>
    </source>
</evidence>
<dbReference type="InterPro" id="IPR036388">
    <property type="entry name" value="WH-like_DNA-bd_sf"/>
</dbReference>
<comment type="caution">
    <text evidence="6">The sequence shown here is derived from an EMBL/GenBank/DDBJ whole genome shotgun (WGS) entry which is preliminary data.</text>
</comment>
<evidence type="ECO:0000256" key="3">
    <source>
        <dbReference type="ARBA" id="ARBA00023125"/>
    </source>
</evidence>
<evidence type="ECO:0000259" key="5">
    <source>
        <dbReference type="PROSITE" id="PS50931"/>
    </source>
</evidence>
<dbReference type="Gene3D" id="1.10.10.10">
    <property type="entry name" value="Winged helix-like DNA-binding domain superfamily/Winged helix DNA-binding domain"/>
    <property type="match status" value="2"/>
</dbReference>
<dbReference type="OrthoDB" id="7840053at2"/>
<dbReference type="SUPFAM" id="SSF46785">
    <property type="entry name" value="Winged helix' DNA-binding domain"/>
    <property type="match status" value="2"/>
</dbReference>
<accession>A0A1C7NZW4</accession>
<dbReference type="PANTHER" id="PTHR30126">
    <property type="entry name" value="HTH-TYPE TRANSCRIPTIONAL REGULATOR"/>
    <property type="match status" value="1"/>
</dbReference>